<feature type="region of interest" description="Disordered" evidence="1">
    <location>
        <begin position="335"/>
        <end position="356"/>
    </location>
</feature>
<proteinExistence type="predicted"/>
<dbReference type="InterPro" id="IPR041219">
    <property type="entry name" value="Phage_lysozyme2"/>
</dbReference>
<dbReference type="Pfam" id="PF18013">
    <property type="entry name" value="Phage_lysozyme2"/>
    <property type="match status" value="1"/>
</dbReference>
<reference evidence="3 4" key="1">
    <citation type="submission" date="2014-07" db="EMBL/GenBank/DDBJ databases">
        <authorList>
            <person name="McCorrison J."/>
            <person name="Sanka R."/>
            <person name="Torralba M."/>
            <person name="Gillis M."/>
            <person name="Haft D.H."/>
            <person name="Methe B."/>
            <person name="Sutton G."/>
            <person name="Nelson K.E."/>
        </authorList>
    </citation>
    <scope>NUCLEOTIDE SEQUENCE [LARGE SCALE GENOMIC DNA]</scope>
    <source>
        <strain evidence="3 4">DNF00314</strain>
    </source>
</reference>
<evidence type="ECO:0000259" key="2">
    <source>
        <dbReference type="Pfam" id="PF18013"/>
    </source>
</evidence>
<sequence>MDNERIAYNLLRQNGFNPVAAAGIMGNFNSESSFNPRILQGGGESDDVPVDGQTGYGYAQWTSADRQQGLKDFAAQLGTKASNPDTQIKYMIKEMGPDYIKQLNSMSNAGDVARNFHDNFERSADTEEMLANRSASANALFEKYKHVLPYQTYDNNGQPSGTVNTSYLTDNPNEPLDVQGMMNAVNRPMVNASAKMQDALQREVGYQAGLMAMGSHAFDKAKGISDMLAKASMASAKEEADIENRQSKLTGVGKLAQMIANSNNASNSKMYAALGQSLGVQLNPMTDRYVTQQQMALQQMQDNRKQNEMNQQMQMKKNLIDYQKNAEIQKAKELAALRPAPTSQPSGGSDGGGRRSNLTAQQLINANKDIINIRNDYSKEYNDTASKVNLGYLPISALRDVTNEYAAKLDVYSGAGIQEADKLALDMANNIAYNEQKYAQDYGGNGEKAYNSNKIWGYGGWK</sequence>
<evidence type="ECO:0000313" key="3">
    <source>
        <dbReference type="EMBL" id="KGF47525.1"/>
    </source>
</evidence>
<evidence type="ECO:0000313" key="4">
    <source>
        <dbReference type="Proteomes" id="UP000029628"/>
    </source>
</evidence>
<gene>
    <name evidence="3" type="ORF">HMPREF0872_03735</name>
</gene>
<comment type="caution">
    <text evidence="3">The sequence shown here is derived from an EMBL/GenBank/DDBJ whole genome shotgun (WGS) entry which is preliminary data.</text>
</comment>
<accession>A0A096AL15</accession>
<organism evidence="3 4">
    <name type="scientific">Veillonella montpellierensis DNF00314</name>
    <dbReference type="NCBI Taxonomy" id="1401067"/>
    <lineage>
        <taxon>Bacteria</taxon>
        <taxon>Bacillati</taxon>
        <taxon>Bacillota</taxon>
        <taxon>Negativicutes</taxon>
        <taxon>Veillonellales</taxon>
        <taxon>Veillonellaceae</taxon>
        <taxon>Veillonella</taxon>
    </lineage>
</organism>
<name>A0A096AL15_9FIRM</name>
<feature type="domain" description="Phage tail lysozyme" evidence="2">
    <location>
        <begin position="3"/>
        <end position="144"/>
    </location>
</feature>
<dbReference type="Proteomes" id="UP000029628">
    <property type="component" value="Unassembled WGS sequence"/>
</dbReference>
<dbReference type="AlphaFoldDB" id="A0A096AL15"/>
<evidence type="ECO:0000256" key="1">
    <source>
        <dbReference type="SAM" id="MobiDB-lite"/>
    </source>
</evidence>
<dbReference type="EMBL" id="JRNT01000008">
    <property type="protein sequence ID" value="KGF47525.1"/>
    <property type="molecule type" value="Genomic_DNA"/>
</dbReference>
<dbReference type="RefSeq" id="WP_052076854.1">
    <property type="nucleotide sequence ID" value="NZ_JRNT01000008.1"/>
</dbReference>
<keyword evidence="4" id="KW-1185">Reference proteome</keyword>
<dbReference type="Gene3D" id="1.10.530.10">
    <property type="match status" value="1"/>
</dbReference>
<protein>
    <recommendedName>
        <fullName evidence="2">Phage tail lysozyme domain-containing protein</fullName>
    </recommendedName>
</protein>